<dbReference type="HOGENOM" id="CLU_3033966_0_0_1"/>
<evidence type="ECO:0000313" key="2">
    <source>
        <dbReference type="Proteomes" id="UP000054485"/>
    </source>
</evidence>
<accession>A0A0C9ZGD1</accession>
<dbReference type="Proteomes" id="UP000054485">
    <property type="component" value="Unassembled WGS sequence"/>
</dbReference>
<reference evidence="1 2" key="1">
    <citation type="submission" date="2014-04" db="EMBL/GenBank/DDBJ databases">
        <authorList>
            <consortium name="DOE Joint Genome Institute"/>
            <person name="Kuo A."/>
            <person name="Ruytinx J."/>
            <person name="Rineau F."/>
            <person name="Colpaert J."/>
            <person name="Kohler A."/>
            <person name="Nagy L.G."/>
            <person name="Floudas D."/>
            <person name="Copeland A."/>
            <person name="Barry K.W."/>
            <person name="Cichocki N."/>
            <person name="Veneault-Fourrey C."/>
            <person name="LaButti K."/>
            <person name="Lindquist E.A."/>
            <person name="Lipzen A."/>
            <person name="Lundell T."/>
            <person name="Morin E."/>
            <person name="Murat C."/>
            <person name="Sun H."/>
            <person name="Tunlid A."/>
            <person name="Henrissat B."/>
            <person name="Grigoriev I.V."/>
            <person name="Hibbett D.S."/>
            <person name="Martin F."/>
            <person name="Nordberg H.P."/>
            <person name="Cantor M.N."/>
            <person name="Hua S.X."/>
        </authorList>
    </citation>
    <scope>NUCLEOTIDE SEQUENCE [LARGE SCALE GENOMIC DNA]</scope>
    <source>
        <strain evidence="1 2">UH-Slu-Lm8-n1</strain>
    </source>
</reference>
<proteinExistence type="predicted"/>
<organism evidence="1 2">
    <name type="scientific">Suillus luteus UH-Slu-Lm8-n1</name>
    <dbReference type="NCBI Taxonomy" id="930992"/>
    <lineage>
        <taxon>Eukaryota</taxon>
        <taxon>Fungi</taxon>
        <taxon>Dikarya</taxon>
        <taxon>Basidiomycota</taxon>
        <taxon>Agaricomycotina</taxon>
        <taxon>Agaricomycetes</taxon>
        <taxon>Agaricomycetidae</taxon>
        <taxon>Boletales</taxon>
        <taxon>Suillineae</taxon>
        <taxon>Suillaceae</taxon>
        <taxon>Suillus</taxon>
    </lineage>
</organism>
<keyword evidence="2" id="KW-1185">Reference proteome</keyword>
<reference evidence="2" key="2">
    <citation type="submission" date="2015-01" db="EMBL/GenBank/DDBJ databases">
        <title>Evolutionary Origins and Diversification of the Mycorrhizal Mutualists.</title>
        <authorList>
            <consortium name="DOE Joint Genome Institute"/>
            <consortium name="Mycorrhizal Genomics Consortium"/>
            <person name="Kohler A."/>
            <person name="Kuo A."/>
            <person name="Nagy L.G."/>
            <person name="Floudas D."/>
            <person name="Copeland A."/>
            <person name="Barry K.W."/>
            <person name="Cichocki N."/>
            <person name="Veneault-Fourrey C."/>
            <person name="LaButti K."/>
            <person name="Lindquist E.A."/>
            <person name="Lipzen A."/>
            <person name="Lundell T."/>
            <person name="Morin E."/>
            <person name="Murat C."/>
            <person name="Riley R."/>
            <person name="Ohm R."/>
            <person name="Sun H."/>
            <person name="Tunlid A."/>
            <person name="Henrissat B."/>
            <person name="Grigoriev I.V."/>
            <person name="Hibbett D.S."/>
            <person name="Martin F."/>
        </authorList>
    </citation>
    <scope>NUCLEOTIDE SEQUENCE [LARGE SCALE GENOMIC DNA]</scope>
    <source>
        <strain evidence="2">UH-Slu-Lm8-n1</strain>
    </source>
</reference>
<evidence type="ECO:0000313" key="1">
    <source>
        <dbReference type="EMBL" id="KIK36475.1"/>
    </source>
</evidence>
<name>A0A0C9ZGD1_9AGAM</name>
<sequence length="55" mass="6159">MNPMPRGRLTPCSSPYCSTRSRRLNNDGINCYLRMTANEALSAGISDTSYAIRFK</sequence>
<protein>
    <submittedName>
        <fullName evidence="1">Uncharacterized protein</fullName>
    </submittedName>
</protein>
<dbReference type="InParanoid" id="A0A0C9ZGD1"/>
<gene>
    <name evidence="1" type="ORF">CY34DRAFT_511258</name>
</gene>
<dbReference type="AlphaFoldDB" id="A0A0C9ZGD1"/>
<dbReference type="EMBL" id="KN835526">
    <property type="protein sequence ID" value="KIK36475.1"/>
    <property type="molecule type" value="Genomic_DNA"/>
</dbReference>